<keyword evidence="1" id="KW-0732">Signal</keyword>
<name>E9J793_SOLIN</name>
<feature type="non-terminal residue" evidence="2">
    <location>
        <position position="1"/>
    </location>
</feature>
<evidence type="ECO:0000256" key="1">
    <source>
        <dbReference type="SAM" id="SignalP"/>
    </source>
</evidence>
<dbReference type="EMBL" id="GL768438">
    <property type="protein sequence ID" value="EFZ11309.1"/>
    <property type="molecule type" value="Genomic_DNA"/>
</dbReference>
<organism>
    <name type="scientific">Solenopsis invicta</name>
    <name type="common">Red imported fire ant</name>
    <name type="synonym">Solenopsis wagneri</name>
    <dbReference type="NCBI Taxonomy" id="13686"/>
    <lineage>
        <taxon>Eukaryota</taxon>
        <taxon>Metazoa</taxon>
        <taxon>Ecdysozoa</taxon>
        <taxon>Arthropoda</taxon>
        <taxon>Hexapoda</taxon>
        <taxon>Insecta</taxon>
        <taxon>Pterygota</taxon>
        <taxon>Neoptera</taxon>
        <taxon>Endopterygota</taxon>
        <taxon>Hymenoptera</taxon>
        <taxon>Apocrita</taxon>
        <taxon>Aculeata</taxon>
        <taxon>Formicoidea</taxon>
        <taxon>Formicidae</taxon>
        <taxon>Myrmicinae</taxon>
        <taxon>Solenopsis</taxon>
    </lineage>
</organism>
<sequence length="62" mass="7205">RVQVGTIWPIWHCDFGTLLRCLCSVVARGSWTAQTCHYLRIETTLTKVYCVGLAWYQRSKDN</sequence>
<proteinExistence type="predicted"/>
<feature type="signal peptide" evidence="1">
    <location>
        <begin position="1"/>
        <end position="27"/>
    </location>
</feature>
<feature type="non-terminal residue" evidence="2">
    <location>
        <position position="62"/>
    </location>
</feature>
<gene>
    <name evidence="2" type="ORF">SINV_12744</name>
</gene>
<dbReference type="AlphaFoldDB" id="E9J793"/>
<reference evidence="2" key="1">
    <citation type="journal article" date="2011" name="Proc. Natl. Acad. Sci. U.S.A.">
        <title>The genome of the fire ant Solenopsis invicta.</title>
        <authorList>
            <person name="Wurm Y."/>
            <person name="Wang J."/>
            <person name="Riba-Grognuz O."/>
            <person name="Corona M."/>
            <person name="Nygaard S."/>
            <person name="Hunt B.G."/>
            <person name="Ingram K.K."/>
            <person name="Falquet L."/>
            <person name="Nipitwattanaphon M."/>
            <person name="Gotzek D."/>
            <person name="Dijkstra M.B."/>
            <person name="Oettler J."/>
            <person name="Comtesse F."/>
            <person name="Shih C.J."/>
            <person name="Wu W.J."/>
            <person name="Yang C.C."/>
            <person name="Thomas J."/>
            <person name="Beaudoing E."/>
            <person name="Pradervand S."/>
            <person name="Flegel V."/>
            <person name="Cook E.D."/>
            <person name="Fabbretti R."/>
            <person name="Stockinger H."/>
            <person name="Long L."/>
            <person name="Farmerie W.G."/>
            <person name="Oakey J."/>
            <person name="Boomsma J.J."/>
            <person name="Pamilo P."/>
            <person name="Yi S.V."/>
            <person name="Heinze J."/>
            <person name="Goodisman M.A."/>
            <person name="Farinelli L."/>
            <person name="Harshman K."/>
            <person name="Hulo N."/>
            <person name="Cerutti L."/>
            <person name="Xenarios I."/>
            <person name="Shoemaker D."/>
            <person name="Keller L."/>
        </authorList>
    </citation>
    <scope>NUCLEOTIDE SEQUENCE [LARGE SCALE GENOMIC DNA]</scope>
</reference>
<evidence type="ECO:0000313" key="2">
    <source>
        <dbReference type="EMBL" id="EFZ11309.1"/>
    </source>
</evidence>
<dbReference type="HOGENOM" id="CLU_2910846_0_0_1"/>
<protein>
    <submittedName>
        <fullName evidence="2">Uncharacterized protein</fullName>
    </submittedName>
</protein>
<accession>E9J793</accession>
<feature type="chain" id="PRO_5003242088" evidence="1">
    <location>
        <begin position="28"/>
        <end position="62"/>
    </location>
</feature>